<evidence type="ECO:0000313" key="2">
    <source>
        <dbReference type="EMBL" id="OSS51882.1"/>
    </source>
</evidence>
<reference evidence="2 3" key="1">
    <citation type="journal article" date="2017" name="Genome Announc.">
        <title>Genome sequence of the saprophytic ascomycete Epicoccum nigrum ICMP 19927 strain isolated from New Zealand.</title>
        <authorList>
            <person name="Fokin M."/>
            <person name="Fleetwood D."/>
            <person name="Weir B.S."/>
            <person name="Villas-Boas S.G."/>
        </authorList>
    </citation>
    <scope>NUCLEOTIDE SEQUENCE [LARGE SCALE GENOMIC DNA]</scope>
    <source>
        <strain evidence="2 3">ICMP 19927</strain>
    </source>
</reference>
<keyword evidence="3" id="KW-1185">Reference proteome</keyword>
<proteinExistence type="predicted"/>
<feature type="region of interest" description="Disordered" evidence="1">
    <location>
        <begin position="338"/>
        <end position="364"/>
    </location>
</feature>
<name>A0A1Y2M7A8_EPING</name>
<organism evidence="2 3">
    <name type="scientific">Epicoccum nigrum</name>
    <name type="common">Soil fungus</name>
    <name type="synonym">Epicoccum purpurascens</name>
    <dbReference type="NCBI Taxonomy" id="105696"/>
    <lineage>
        <taxon>Eukaryota</taxon>
        <taxon>Fungi</taxon>
        <taxon>Dikarya</taxon>
        <taxon>Ascomycota</taxon>
        <taxon>Pezizomycotina</taxon>
        <taxon>Dothideomycetes</taxon>
        <taxon>Pleosporomycetidae</taxon>
        <taxon>Pleosporales</taxon>
        <taxon>Pleosporineae</taxon>
        <taxon>Didymellaceae</taxon>
        <taxon>Epicoccum</taxon>
    </lineage>
</organism>
<evidence type="ECO:0000256" key="1">
    <source>
        <dbReference type="SAM" id="MobiDB-lite"/>
    </source>
</evidence>
<feature type="compositionally biased region" description="Polar residues" evidence="1">
    <location>
        <begin position="241"/>
        <end position="256"/>
    </location>
</feature>
<protein>
    <submittedName>
        <fullName evidence="2">Uncharacterized protein</fullName>
    </submittedName>
</protein>
<accession>A0A1Y2M7A8</accession>
<dbReference type="OMA" id="LWWQTTG"/>
<sequence>MAAFNRIRETWVRRFKAEKESMERPDLPVIVNSLGTLRSTNPDALNQTMASLEDSPITSLKQLYAVVFNSLLSFWFFADGAPLATRGIARSLQIEQVNTLVKVIDKSSGGFRHAHQLQKTVEHQPRASRMSEVIKQRHEPRSRLPSPAIQDAQQKLRRDLRLAALSDIERAACDIKIQQAALQALHDEFPAEEDAFEIDEAGRSLIEDAVAKLAQAKDTYKKLRLKDRTPRKTTVNPENIMTINDTSNKGLNTGNPASKKDRGTIVHIDNHTPDPSNPCDYWFRNGCVIGYPTNIVDEIISFQDTDWEGDPTVDDPTFAVGGGDVSPPAHVTTVQELKKQDVGSTTAGASSQHATPSGKNDREEAEPLLDLAAMSEAEQQAYDNNKRRKEARIARAERARKIRRYDPGQVTRETGNDTNFTARLLKESKFDGIALTPNKSHELLDRRGKKKVTEKDNFVGLNANDEHLRLNVEQTTELMDNYAYQPRDYRKALIYARIASRQNPVIPGQNPIGNKNLWWQTTGAVELCERRDRNVQKRLKQLINLRKKGAQHAEQRSYKEVMTGAVLADKVGIGKTDTCAAFRLIRTNGRKADLQNMYNSGNTEGLVGYTAPRPALAVTQPHLTMQIAKSFAQYSQLFHVYIYSGTSTDLPPGVTKITENLTRDYPLFNTNNEHNSQVIVVTSYATLSA</sequence>
<evidence type="ECO:0000313" key="3">
    <source>
        <dbReference type="Proteomes" id="UP000193240"/>
    </source>
</evidence>
<gene>
    <name evidence="2" type="ORF">B5807_04039</name>
</gene>
<dbReference type="AlphaFoldDB" id="A0A1Y2M7A8"/>
<dbReference type="Proteomes" id="UP000193240">
    <property type="component" value="Unassembled WGS sequence"/>
</dbReference>
<dbReference type="EMBL" id="KZ107840">
    <property type="protein sequence ID" value="OSS51882.1"/>
    <property type="molecule type" value="Genomic_DNA"/>
</dbReference>
<dbReference type="InParanoid" id="A0A1Y2M7A8"/>
<feature type="region of interest" description="Disordered" evidence="1">
    <location>
        <begin position="241"/>
        <end position="260"/>
    </location>
</feature>
<feature type="compositionally biased region" description="Polar residues" evidence="1">
    <location>
        <begin position="342"/>
        <end position="358"/>
    </location>
</feature>